<dbReference type="AlphaFoldDB" id="A0A0E9T3R8"/>
<accession>A0A0E9T3R8</accession>
<proteinExistence type="predicted"/>
<sequence length="37" mass="4030">MKLLAQNGSRASPRCALVLLVVKLSFPSSLWSTLRSV</sequence>
<reference evidence="1" key="1">
    <citation type="submission" date="2014-11" db="EMBL/GenBank/DDBJ databases">
        <authorList>
            <person name="Amaro Gonzalez C."/>
        </authorList>
    </citation>
    <scope>NUCLEOTIDE SEQUENCE</scope>
</reference>
<protein>
    <submittedName>
        <fullName evidence="1">Uncharacterized protein</fullName>
    </submittedName>
</protein>
<dbReference type="EMBL" id="GBXM01060321">
    <property type="protein sequence ID" value="JAH48256.1"/>
    <property type="molecule type" value="Transcribed_RNA"/>
</dbReference>
<name>A0A0E9T3R8_ANGAN</name>
<evidence type="ECO:0000313" key="1">
    <source>
        <dbReference type="EMBL" id="JAH48256.1"/>
    </source>
</evidence>
<reference evidence="1" key="2">
    <citation type="journal article" date="2015" name="Fish Shellfish Immunol.">
        <title>Early steps in the European eel (Anguilla anguilla)-Vibrio vulnificus interaction in the gills: Role of the RtxA13 toxin.</title>
        <authorList>
            <person name="Callol A."/>
            <person name="Pajuelo D."/>
            <person name="Ebbesson L."/>
            <person name="Teles M."/>
            <person name="MacKenzie S."/>
            <person name="Amaro C."/>
        </authorList>
    </citation>
    <scope>NUCLEOTIDE SEQUENCE</scope>
</reference>
<organism evidence="1">
    <name type="scientific">Anguilla anguilla</name>
    <name type="common">European freshwater eel</name>
    <name type="synonym">Muraena anguilla</name>
    <dbReference type="NCBI Taxonomy" id="7936"/>
    <lineage>
        <taxon>Eukaryota</taxon>
        <taxon>Metazoa</taxon>
        <taxon>Chordata</taxon>
        <taxon>Craniata</taxon>
        <taxon>Vertebrata</taxon>
        <taxon>Euteleostomi</taxon>
        <taxon>Actinopterygii</taxon>
        <taxon>Neopterygii</taxon>
        <taxon>Teleostei</taxon>
        <taxon>Anguilliformes</taxon>
        <taxon>Anguillidae</taxon>
        <taxon>Anguilla</taxon>
    </lineage>
</organism>